<dbReference type="STRING" id="1081108.A0A167W1W7"/>
<protein>
    <submittedName>
        <fullName evidence="3">Transcriptional activator HAC1</fullName>
    </submittedName>
</protein>
<name>A0A167W1W7_CORDF</name>
<feature type="region of interest" description="Disordered" evidence="1">
    <location>
        <begin position="382"/>
        <end position="419"/>
    </location>
</feature>
<accession>A0A167W1W7</accession>
<feature type="region of interest" description="Disordered" evidence="1">
    <location>
        <begin position="1"/>
        <end position="21"/>
    </location>
</feature>
<evidence type="ECO:0000313" key="3">
    <source>
        <dbReference type="EMBL" id="OAA63234.1"/>
    </source>
</evidence>
<dbReference type="Proteomes" id="UP000076881">
    <property type="component" value="Unassembled WGS sequence"/>
</dbReference>
<comment type="caution">
    <text evidence="3">The sequence shown here is derived from an EMBL/GenBank/DDBJ whole genome shotgun (WGS) entry which is preliminary data.</text>
</comment>
<dbReference type="InterPro" id="IPR046347">
    <property type="entry name" value="bZIP_sf"/>
</dbReference>
<proteinExistence type="predicted"/>
<dbReference type="SUPFAM" id="SSF57959">
    <property type="entry name" value="Leucine zipper domain"/>
    <property type="match status" value="1"/>
</dbReference>
<feature type="domain" description="BZIP" evidence="2">
    <location>
        <begin position="439"/>
        <end position="453"/>
    </location>
</feature>
<reference evidence="3 4" key="1">
    <citation type="journal article" date="2016" name="Genome Biol. Evol.">
        <title>Divergent and convergent evolution of fungal pathogenicity.</title>
        <authorList>
            <person name="Shang Y."/>
            <person name="Xiao G."/>
            <person name="Zheng P."/>
            <person name="Cen K."/>
            <person name="Zhan S."/>
            <person name="Wang C."/>
        </authorList>
    </citation>
    <scope>NUCLEOTIDE SEQUENCE [LARGE SCALE GENOMIC DNA]</scope>
    <source>
        <strain evidence="3 4">RCEF 1005</strain>
    </source>
</reference>
<evidence type="ECO:0000259" key="2">
    <source>
        <dbReference type="PROSITE" id="PS00036"/>
    </source>
</evidence>
<feature type="region of interest" description="Disordered" evidence="1">
    <location>
        <begin position="152"/>
        <end position="194"/>
    </location>
</feature>
<dbReference type="OrthoDB" id="6359816at2759"/>
<sequence>MLLDFENPHEGSHKYGDPEAQRREHAQLWKIILGDNVNRTKAQLGQDGDLILIGHGLEGLARSAHGRSAARDVNPEAGEIIRLHDAKRWFQPDSVDLDRMEIARLQYCERQIFEAPVYHTGRTLAGIRRRGYVLNLGERRVEIFDSITGTRLPMEEDMRQASNTPSSSKLTPVPCSDAGSSSSSSRAENLKRSRQTSLLSERAWSHLESLDQNRPLELTLRKQEPIGVDCVMQFFYGLDYVPPSLVPPDDGTLNITRKPDLVAHVLVYQIADRYRVDINTLKRLSMIKFAEEMDQLANLDDFIAAATEVYANHAEYLDDRGLKEVVMGAFYQHKKQLFPNPRLQNLFNSNGKDPLDQPSLRPEPIVTASPLKMDIADCYSGGASDRKPLASKNDPMAVESKKPLRKRKSSDQGPQPDVILPHRKHAKIEEDKEMKRSVRAARNRRAAKALRDRKRVAFQALEKRNQELEIMLCSARKANFVLAEELDSLRRDFGSIFYESSLESPCDDQISLPPELFSFPSDRDSAPSSVCSYFSAEQSLTPSL</sequence>
<dbReference type="GO" id="GO:0003700">
    <property type="term" value="F:DNA-binding transcription factor activity"/>
    <property type="evidence" value="ECO:0007669"/>
    <property type="project" value="InterPro"/>
</dbReference>
<dbReference type="PROSITE" id="PS00036">
    <property type="entry name" value="BZIP_BASIC"/>
    <property type="match status" value="1"/>
</dbReference>
<keyword evidence="4" id="KW-1185">Reference proteome</keyword>
<dbReference type="InterPro" id="IPR004827">
    <property type="entry name" value="bZIP"/>
</dbReference>
<gene>
    <name evidence="3" type="ORF">LEL_10699</name>
</gene>
<evidence type="ECO:0000313" key="4">
    <source>
        <dbReference type="Proteomes" id="UP000076881"/>
    </source>
</evidence>
<dbReference type="AlphaFoldDB" id="A0A167W1W7"/>
<dbReference type="EMBL" id="AZHF01000016">
    <property type="protein sequence ID" value="OAA63234.1"/>
    <property type="molecule type" value="Genomic_DNA"/>
</dbReference>
<organism evidence="3 4">
    <name type="scientific">Akanthomyces lecanii RCEF 1005</name>
    <dbReference type="NCBI Taxonomy" id="1081108"/>
    <lineage>
        <taxon>Eukaryota</taxon>
        <taxon>Fungi</taxon>
        <taxon>Dikarya</taxon>
        <taxon>Ascomycota</taxon>
        <taxon>Pezizomycotina</taxon>
        <taxon>Sordariomycetes</taxon>
        <taxon>Hypocreomycetidae</taxon>
        <taxon>Hypocreales</taxon>
        <taxon>Cordycipitaceae</taxon>
        <taxon>Akanthomyces</taxon>
        <taxon>Cordyceps confragosa</taxon>
    </lineage>
</organism>
<evidence type="ECO:0000256" key="1">
    <source>
        <dbReference type="SAM" id="MobiDB-lite"/>
    </source>
</evidence>
<feature type="region of interest" description="Disordered" evidence="1">
    <location>
        <begin position="345"/>
        <end position="364"/>
    </location>
</feature>
<feature type="compositionally biased region" description="Polar residues" evidence="1">
    <location>
        <begin position="160"/>
        <end position="170"/>
    </location>
</feature>